<gene>
    <name evidence="2" type="ORF">HGP29_26625</name>
</gene>
<keyword evidence="2" id="KW-0067">ATP-binding</keyword>
<dbReference type="PANTHER" id="PTHR40396:SF1">
    <property type="entry name" value="ATPASE AAA-TYPE CORE DOMAIN-CONTAINING PROTEIN"/>
    <property type="match status" value="1"/>
</dbReference>
<dbReference type="GO" id="GO:0016887">
    <property type="term" value="F:ATP hydrolysis activity"/>
    <property type="evidence" value="ECO:0007669"/>
    <property type="project" value="InterPro"/>
</dbReference>
<dbReference type="RefSeq" id="WP_168885517.1">
    <property type="nucleotide sequence ID" value="NZ_JABAIL010000015.1"/>
</dbReference>
<organism evidence="2 3">
    <name type="scientific">Flammeovirga agarivorans</name>
    <dbReference type="NCBI Taxonomy" id="2726742"/>
    <lineage>
        <taxon>Bacteria</taxon>
        <taxon>Pseudomonadati</taxon>
        <taxon>Bacteroidota</taxon>
        <taxon>Cytophagia</taxon>
        <taxon>Cytophagales</taxon>
        <taxon>Flammeovirgaceae</taxon>
        <taxon>Flammeovirga</taxon>
    </lineage>
</organism>
<proteinExistence type="predicted"/>
<name>A0A7X8SR82_9BACT</name>
<reference evidence="2 3" key="1">
    <citation type="submission" date="2020-04" db="EMBL/GenBank/DDBJ databases">
        <title>Flammeovirga sp. SR4, a novel species isolated from seawater.</title>
        <authorList>
            <person name="Wang X."/>
        </authorList>
    </citation>
    <scope>NUCLEOTIDE SEQUENCE [LARGE SCALE GENOMIC DNA]</scope>
    <source>
        <strain evidence="2 3">SR4</strain>
    </source>
</reference>
<accession>A0A7X8SR82</accession>
<dbReference type="EMBL" id="JABAIL010000015">
    <property type="protein sequence ID" value="NLR94809.1"/>
    <property type="molecule type" value="Genomic_DNA"/>
</dbReference>
<evidence type="ECO:0000313" key="3">
    <source>
        <dbReference type="Proteomes" id="UP000585050"/>
    </source>
</evidence>
<dbReference type="SUPFAM" id="SSF52540">
    <property type="entry name" value="P-loop containing nucleoside triphosphate hydrolases"/>
    <property type="match status" value="1"/>
</dbReference>
<dbReference type="Gene3D" id="3.40.50.300">
    <property type="entry name" value="P-loop containing nucleotide triphosphate hydrolases"/>
    <property type="match status" value="1"/>
</dbReference>
<dbReference type="InterPro" id="IPR003959">
    <property type="entry name" value="ATPase_AAA_core"/>
</dbReference>
<dbReference type="Pfam" id="PF13304">
    <property type="entry name" value="AAA_21"/>
    <property type="match status" value="1"/>
</dbReference>
<dbReference type="Proteomes" id="UP000585050">
    <property type="component" value="Unassembled WGS sequence"/>
</dbReference>
<dbReference type="GO" id="GO:0005524">
    <property type="term" value="F:ATP binding"/>
    <property type="evidence" value="ECO:0007669"/>
    <property type="project" value="UniProtKB-KW"/>
</dbReference>
<comment type="caution">
    <text evidence="2">The sequence shown here is derived from an EMBL/GenBank/DDBJ whole genome shotgun (WGS) entry which is preliminary data.</text>
</comment>
<dbReference type="AlphaFoldDB" id="A0A7X8SR82"/>
<keyword evidence="2" id="KW-0547">Nucleotide-binding</keyword>
<evidence type="ECO:0000259" key="1">
    <source>
        <dbReference type="Pfam" id="PF13304"/>
    </source>
</evidence>
<protein>
    <submittedName>
        <fullName evidence="2">ATP-binding protein</fullName>
    </submittedName>
</protein>
<sequence>MLIEFSVTNFRSIKNEQVLSLLPSGRVRKISKDNRLLTHSNYPQTETLASAVVFGANASGKSNLLRALEALSVMVQEGHDSVLGEGAKAYVPFRLDRMSRELPTNFYIRFIASDGVQYEYELSRDAESVTHEALYSYPKNRRVKLFERSENLPVVFGKKLKGDKQSIARHVLPHQLMLAKGAQLGLGQLMAPWRFFKSHLRAYILYRSVYDDALLQGIAKHIVNDESGRFLKNLSQLVYNADTGIKGIDVVQEDSELMGLFEGRRRFQIKTLHYSEDTEKPVLFELKEESIGTRKLVALGGLILRVLEAGDTLAIDELDQSMHPHLTRALIKLFHNPNTNPKRAQLIFSTHDASLLNDDLFRFDQVFLSERSEDGETEVSSVSDIPNLKKEVPLEEWYLTGKFGGTPAINQLGLEFDFNIQGDEEQKER</sequence>
<keyword evidence="3" id="KW-1185">Reference proteome</keyword>
<dbReference type="InterPro" id="IPR027417">
    <property type="entry name" value="P-loop_NTPase"/>
</dbReference>
<feature type="domain" description="ATPase AAA-type core" evidence="1">
    <location>
        <begin position="51"/>
        <end position="357"/>
    </location>
</feature>
<dbReference type="PANTHER" id="PTHR40396">
    <property type="entry name" value="ATPASE-LIKE PROTEIN"/>
    <property type="match status" value="1"/>
</dbReference>
<evidence type="ECO:0000313" key="2">
    <source>
        <dbReference type="EMBL" id="NLR94809.1"/>
    </source>
</evidence>